<gene>
    <name evidence="2" type="ORF">GCM10009867_07700</name>
</gene>
<feature type="region of interest" description="Disordered" evidence="1">
    <location>
        <begin position="451"/>
        <end position="471"/>
    </location>
</feature>
<evidence type="ECO:0000313" key="2">
    <source>
        <dbReference type="EMBL" id="GAA2732233.1"/>
    </source>
</evidence>
<proteinExistence type="predicted"/>
<organism evidence="2 3">
    <name type="scientific">Pedococcus aerophilus</name>
    <dbReference type="NCBI Taxonomy" id="436356"/>
    <lineage>
        <taxon>Bacteria</taxon>
        <taxon>Bacillati</taxon>
        <taxon>Actinomycetota</taxon>
        <taxon>Actinomycetes</taxon>
        <taxon>Micrococcales</taxon>
        <taxon>Intrasporangiaceae</taxon>
        <taxon>Pedococcus</taxon>
    </lineage>
</organism>
<protein>
    <recommendedName>
        <fullName evidence="4">DUF4192 domain-containing protein</fullName>
    </recommendedName>
</protein>
<comment type="caution">
    <text evidence="2">The sequence shown here is derived from an EMBL/GenBank/DDBJ whole genome shotgun (WGS) entry which is preliminary data.</text>
</comment>
<reference evidence="3" key="1">
    <citation type="journal article" date="2019" name="Int. J. Syst. Evol. Microbiol.">
        <title>The Global Catalogue of Microorganisms (GCM) 10K type strain sequencing project: providing services to taxonomists for standard genome sequencing and annotation.</title>
        <authorList>
            <consortium name="The Broad Institute Genomics Platform"/>
            <consortium name="The Broad Institute Genome Sequencing Center for Infectious Disease"/>
            <person name="Wu L."/>
            <person name="Ma J."/>
        </authorList>
    </citation>
    <scope>NUCLEOTIDE SEQUENCE [LARGE SCALE GENOMIC DNA]</scope>
    <source>
        <strain evidence="3">JCM 16378</strain>
    </source>
</reference>
<name>A0ABP6GYK6_9MICO</name>
<evidence type="ECO:0000256" key="1">
    <source>
        <dbReference type="SAM" id="MobiDB-lite"/>
    </source>
</evidence>
<dbReference type="Proteomes" id="UP001501326">
    <property type="component" value="Unassembled WGS sequence"/>
</dbReference>
<dbReference type="Pfam" id="PF13830">
    <property type="entry name" value="DUF4192"/>
    <property type="match status" value="2"/>
</dbReference>
<dbReference type="EMBL" id="BAAARN010000001">
    <property type="protein sequence ID" value="GAA2732233.1"/>
    <property type="molecule type" value="Genomic_DNA"/>
</dbReference>
<feature type="region of interest" description="Disordered" evidence="1">
    <location>
        <begin position="327"/>
        <end position="378"/>
    </location>
</feature>
<keyword evidence="3" id="KW-1185">Reference proteome</keyword>
<feature type="compositionally biased region" description="Basic residues" evidence="1">
    <location>
        <begin position="353"/>
        <end position="364"/>
    </location>
</feature>
<sequence>MGAMEPIRLAGPADVLAVLPYQLGYHPSDSLVAIALRDRQIGLVERIDLPPDAAVPEACAAVVPPLVREDPDGVLLVGYESSPGAALPLADAVRDDLVAAGVQVLDRLVVRAGRWYAPDCDTGCCPTEGQMQEVPRDAPAVAQFVALEVSPLPGRESLATLVALDPERAGPVAQALAGLGARSDGRAFGQRAVDVHRLRFLATWAKLLDVTDSACDDTCDATDGDATEHVAKDDVATDHVGAGQGAIGDDVLGPAGADRAWSGQLLTPDEVALLVVSLRDVELRDGIIAWICPGTLPLDVVSPDLADALHSCLPQPAWEPVVGSVDPATRERGAAPDLGGSGRWSEPRPTTRSARRRARARRAGRRDGSRPDSTEQTVVAGRRVLARLQTAVRAVPDEEAAALLTVLANLAWWLGDGALTRVALDRALEHTPGYRLAVLLERMVDLGVRPRAERGRPASSGTSALGGGLSA</sequence>
<evidence type="ECO:0008006" key="4">
    <source>
        <dbReference type="Google" id="ProtNLM"/>
    </source>
</evidence>
<evidence type="ECO:0000313" key="3">
    <source>
        <dbReference type="Proteomes" id="UP001501326"/>
    </source>
</evidence>
<accession>A0ABP6GYK6</accession>
<dbReference type="InterPro" id="IPR025447">
    <property type="entry name" value="DUF4192"/>
</dbReference>